<organism evidence="2 3">
    <name type="scientific">Actinacidiphila rubida</name>
    <dbReference type="NCBI Taxonomy" id="310780"/>
    <lineage>
        <taxon>Bacteria</taxon>
        <taxon>Bacillati</taxon>
        <taxon>Actinomycetota</taxon>
        <taxon>Actinomycetes</taxon>
        <taxon>Kitasatosporales</taxon>
        <taxon>Streptomycetaceae</taxon>
        <taxon>Actinacidiphila</taxon>
    </lineage>
</organism>
<reference evidence="2 3" key="1">
    <citation type="submission" date="2016-10" db="EMBL/GenBank/DDBJ databases">
        <authorList>
            <person name="de Groot N.N."/>
        </authorList>
    </citation>
    <scope>NUCLEOTIDE SEQUENCE [LARGE SCALE GENOMIC DNA]</scope>
    <source>
        <strain evidence="2 3">CGMCC 4.2026</strain>
    </source>
</reference>
<dbReference type="InterPro" id="IPR046187">
    <property type="entry name" value="DUF6215"/>
</dbReference>
<dbReference type="RefSeq" id="WP_245791503.1">
    <property type="nucleotide sequence ID" value="NZ_FODD01000016.1"/>
</dbReference>
<dbReference type="Proteomes" id="UP000181951">
    <property type="component" value="Unassembled WGS sequence"/>
</dbReference>
<feature type="region of interest" description="Disordered" evidence="1">
    <location>
        <begin position="1"/>
        <end position="28"/>
    </location>
</feature>
<evidence type="ECO:0000313" key="3">
    <source>
        <dbReference type="Proteomes" id="UP000181951"/>
    </source>
</evidence>
<evidence type="ECO:0000313" key="2">
    <source>
        <dbReference type="EMBL" id="SEO05380.1"/>
    </source>
</evidence>
<proteinExistence type="predicted"/>
<gene>
    <name evidence="2" type="ORF">SAMN05216267_101647</name>
</gene>
<evidence type="ECO:0000256" key="1">
    <source>
        <dbReference type="SAM" id="MobiDB-lite"/>
    </source>
</evidence>
<dbReference type="Pfam" id="PF19721">
    <property type="entry name" value="DUF6215"/>
    <property type="match status" value="1"/>
</dbReference>
<accession>A0A1H8LJN7</accession>
<dbReference type="STRING" id="310780.SAMN05216267_101647"/>
<keyword evidence="3" id="KW-1185">Reference proteome</keyword>
<protein>
    <submittedName>
        <fullName evidence="2">Uncharacterized protein</fullName>
    </submittedName>
</protein>
<name>A0A1H8LJN7_9ACTN</name>
<dbReference type="AlphaFoldDB" id="A0A1H8LJN7"/>
<sequence length="261" mass="26530">MTDDDGAPAGTARTGETDGTSGTHGTTVPATATATSAWKQVVAALVLVPALGVGLWKLQASSSDASNTSGASARPAKCREWDEKEKIAPGHASGGQLCAALNRADLPELLGTPAETAKSASSSGGSFTFASGSKIATPSARVELDTYTVTLQASYDRLPVAEAATLLGQSARRHTLLGRPAVVYADRTISMRISLGGGDSESSPGVPEHSLVVARDTKDSGGSFEVTLWRADGAVPDDDVLFRVAEAVLPTIPGWSGGAPA</sequence>
<dbReference type="EMBL" id="FODD01000016">
    <property type="protein sequence ID" value="SEO05380.1"/>
    <property type="molecule type" value="Genomic_DNA"/>
</dbReference>